<evidence type="ECO:0000313" key="6">
    <source>
        <dbReference type="Proteomes" id="UP001283341"/>
    </source>
</evidence>
<gene>
    <name evidence="5" type="ORF">B0H66DRAFT_602403</name>
</gene>
<protein>
    <submittedName>
        <fullName evidence="5">Ankyrin repeat-containing domain protein</fullName>
    </submittedName>
</protein>
<reference evidence="5" key="1">
    <citation type="journal article" date="2023" name="Mol. Phylogenet. Evol.">
        <title>Genome-scale phylogeny and comparative genomics of the fungal order Sordariales.</title>
        <authorList>
            <person name="Hensen N."/>
            <person name="Bonometti L."/>
            <person name="Westerberg I."/>
            <person name="Brannstrom I.O."/>
            <person name="Guillou S."/>
            <person name="Cros-Aarteil S."/>
            <person name="Calhoun S."/>
            <person name="Haridas S."/>
            <person name="Kuo A."/>
            <person name="Mondo S."/>
            <person name="Pangilinan J."/>
            <person name="Riley R."/>
            <person name="LaButti K."/>
            <person name="Andreopoulos B."/>
            <person name="Lipzen A."/>
            <person name="Chen C."/>
            <person name="Yan M."/>
            <person name="Daum C."/>
            <person name="Ng V."/>
            <person name="Clum A."/>
            <person name="Steindorff A."/>
            <person name="Ohm R.A."/>
            <person name="Martin F."/>
            <person name="Silar P."/>
            <person name="Natvig D.O."/>
            <person name="Lalanne C."/>
            <person name="Gautier V."/>
            <person name="Ament-Velasquez S.L."/>
            <person name="Kruys A."/>
            <person name="Hutchinson M.I."/>
            <person name="Powell A.J."/>
            <person name="Barry K."/>
            <person name="Miller A.N."/>
            <person name="Grigoriev I.V."/>
            <person name="Debuchy R."/>
            <person name="Gladieux P."/>
            <person name="Hiltunen Thoren M."/>
            <person name="Johannesson H."/>
        </authorList>
    </citation>
    <scope>NUCLEOTIDE SEQUENCE</scope>
    <source>
        <strain evidence="5">CBS 118394</strain>
    </source>
</reference>
<dbReference type="PANTHER" id="PTHR24126">
    <property type="entry name" value="ANKYRIN REPEAT, PH AND SEC7 DOMAIN CONTAINING PROTEIN SECG-RELATED"/>
    <property type="match status" value="1"/>
</dbReference>
<accession>A0AAE0IDA1</accession>
<dbReference type="InterPro" id="IPR002110">
    <property type="entry name" value="Ankyrin_rpt"/>
</dbReference>
<dbReference type="InterPro" id="IPR036770">
    <property type="entry name" value="Ankyrin_rpt-contain_sf"/>
</dbReference>
<dbReference type="PROSITE" id="PS50088">
    <property type="entry name" value="ANK_REPEAT"/>
    <property type="match status" value="1"/>
</dbReference>
<evidence type="ECO:0000256" key="1">
    <source>
        <dbReference type="ARBA" id="ARBA00022737"/>
    </source>
</evidence>
<evidence type="ECO:0000313" key="5">
    <source>
        <dbReference type="EMBL" id="KAK3322990.1"/>
    </source>
</evidence>
<evidence type="ECO:0000256" key="2">
    <source>
        <dbReference type="ARBA" id="ARBA00023043"/>
    </source>
</evidence>
<feature type="region of interest" description="Disordered" evidence="4">
    <location>
        <begin position="114"/>
        <end position="133"/>
    </location>
</feature>
<dbReference type="Pfam" id="PF12796">
    <property type="entry name" value="Ank_2"/>
    <property type="match status" value="1"/>
</dbReference>
<dbReference type="Proteomes" id="UP001283341">
    <property type="component" value="Unassembled WGS sequence"/>
</dbReference>
<dbReference type="Gene3D" id="1.25.40.20">
    <property type="entry name" value="Ankyrin repeat-containing domain"/>
    <property type="match status" value="2"/>
</dbReference>
<name>A0AAE0IDA1_9PEZI</name>
<dbReference type="EMBL" id="JAUEDM010000003">
    <property type="protein sequence ID" value="KAK3322990.1"/>
    <property type="molecule type" value="Genomic_DNA"/>
</dbReference>
<dbReference type="PANTHER" id="PTHR24126:SF14">
    <property type="entry name" value="ANK_REP_REGION DOMAIN-CONTAINING PROTEIN"/>
    <property type="match status" value="1"/>
</dbReference>
<dbReference type="PROSITE" id="PS50297">
    <property type="entry name" value="ANK_REP_REGION"/>
    <property type="match status" value="1"/>
</dbReference>
<reference evidence="5" key="2">
    <citation type="submission" date="2023-06" db="EMBL/GenBank/DDBJ databases">
        <authorList>
            <consortium name="Lawrence Berkeley National Laboratory"/>
            <person name="Haridas S."/>
            <person name="Hensen N."/>
            <person name="Bonometti L."/>
            <person name="Westerberg I."/>
            <person name="Brannstrom I.O."/>
            <person name="Guillou S."/>
            <person name="Cros-Aarteil S."/>
            <person name="Calhoun S."/>
            <person name="Kuo A."/>
            <person name="Mondo S."/>
            <person name="Pangilinan J."/>
            <person name="Riley R."/>
            <person name="Labutti K."/>
            <person name="Andreopoulos B."/>
            <person name="Lipzen A."/>
            <person name="Chen C."/>
            <person name="Yanf M."/>
            <person name="Daum C."/>
            <person name="Ng V."/>
            <person name="Clum A."/>
            <person name="Steindorff A."/>
            <person name="Ohm R."/>
            <person name="Martin F."/>
            <person name="Silar P."/>
            <person name="Natvig D."/>
            <person name="Lalanne C."/>
            <person name="Gautier V."/>
            <person name="Ament-Velasquez S.L."/>
            <person name="Kruys A."/>
            <person name="Hutchinson M.I."/>
            <person name="Powell A.J."/>
            <person name="Barry K."/>
            <person name="Miller A.N."/>
            <person name="Grigoriev I.V."/>
            <person name="Debuchy R."/>
            <person name="Gladieux P."/>
            <person name="Thoren M.H."/>
            <person name="Johannesson H."/>
        </authorList>
    </citation>
    <scope>NUCLEOTIDE SEQUENCE</scope>
    <source>
        <strain evidence="5">CBS 118394</strain>
    </source>
</reference>
<keyword evidence="2 3" id="KW-0040">ANK repeat</keyword>
<keyword evidence="1" id="KW-0677">Repeat</keyword>
<feature type="repeat" description="ANK" evidence="3">
    <location>
        <begin position="48"/>
        <end position="80"/>
    </location>
</feature>
<comment type="caution">
    <text evidence="5">The sequence shown here is derived from an EMBL/GenBank/DDBJ whole genome shotgun (WGS) entry which is preliminary data.</text>
</comment>
<dbReference type="SMART" id="SM00248">
    <property type="entry name" value="ANK"/>
    <property type="match status" value="3"/>
</dbReference>
<evidence type="ECO:0000256" key="3">
    <source>
        <dbReference type="PROSITE-ProRule" id="PRU00023"/>
    </source>
</evidence>
<evidence type="ECO:0000256" key="4">
    <source>
        <dbReference type="SAM" id="MobiDB-lite"/>
    </source>
</evidence>
<organism evidence="5 6">
    <name type="scientific">Apodospora peruviana</name>
    <dbReference type="NCBI Taxonomy" id="516989"/>
    <lineage>
        <taxon>Eukaryota</taxon>
        <taxon>Fungi</taxon>
        <taxon>Dikarya</taxon>
        <taxon>Ascomycota</taxon>
        <taxon>Pezizomycotina</taxon>
        <taxon>Sordariomycetes</taxon>
        <taxon>Sordariomycetidae</taxon>
        <taxon>Sordariales</taxon>
        <taxon>Lasiosphaeriaceae</taxon>
        <taxon>Apodospora</taxon>
    </lineage>
</organism>
<sequence length="226" mass="25143">MGETYLRQMPRFVEEGYTVPEGRTSQPDLEVVQKLREVRCNSSARDRAGQTLLHYAAVTGNAAVVQFLLTHASSKSDPNTRDVESITPLFEAARVGHLDTVKILLEDTRTDINLPNRRERTPPIEAASLGGKSSRGTPLVIPVLQKRCSSGPTSISTNKTIMGPRLWRGRPSLERIATVKVLLSHQDIDITTMNFLGRSALDEAVFMRHEEIFELLLEHHHKGGTP</sequence>
<keyword evidence="6" id="KW-1185">Reference proteome</keyword>
<dbReference type="AlphaFoldDB" id="A0AAE0IDA1"/>
<proteinExistence type="predicted"/>
<dbReference type="SUPFAM" id="SSF48403">
    <property type="entry name" value="Ankyrin repeat"/>
    <property type="match status" value="1"/>
</dbReference>